<evidence type="ECO:0000313" key="2">
    <source>
        <dbReference type="Proteomes" id="UP000295722"/>
    </source>
</evidence>
<evidence type="ECO:0000313" key="1">
    <source>
        <dbReference type="EMBL" id="TDG23216.1"/>
    </source>
</evidence>
<comment type="caution">
    <text evidence="1">The sequence shown here is derived from an EMBL/GenBank/DDBJ whole genome shotgun (WGS) entry which is preliminary data.</text>
</comment>
<proteinExistence type="predicted"/>
<dbReference type="RefSeq" id="WP_133195587.1">
    <property type="nucleotide sequence ID" value="NZ_JBHUCW010000009.1"/>
</dbReference>
<protein>
    <recommendedName>
        <fullName evidence="3">Mu-like prophage DNA circulation protein</fullName>
    </recommendedName>
</protein>
<sequence>MSQASDLANAAQALAAALLASAIDPADGVRLLSNLANFEPNAITSASVVGMSMAAMQDACGDLFRRAAVVALCRAAANYQPASTTDAANLQATVTQLLDVEILVAGNQGEDNTFTALRALRAAVVQDLQARAAGLPGTIVVNVPAALPAPVLAQRLYRDPTRAAELVTESGAPHPAFLPPGFTALSS</sequence>
<dbReference type="Proteomes" id="UP000295722">
    <property type="component" value="Unassembled WGS sequence"/>
</dbReference>
<reference evidence="1 2" key="1">
    <citation type="submission" date="2019-03" db="EMBL/GenBank/DDBJ databases">
        <title>Paraburkholderia sp. 4M-K11, isolated from subtropical forest soil.</title>
        <authorList>
            <person name="Gao Z.-H."/>
            <person name="Qiu L.-H."/>
        </authorList>
    </citation>
    <scope>NUCLEOTIDE SEQUENCE [LARGE SCALE GENOMIC DNA]</scope>
    <source>
        <strain evidence="1 2">4M-K11</strain>
    </source>
</reference>
<dbReference type="AlphaFoldDB" id="A0A4R5M9B9"/>
<gene>
    <name evidence="1" type="ORF">EYW47_14885</name>
</gene>
<organism evidence="1 2">
    <name type="scientific">Paraburkholderia silviterrae</name>
    <dbReference type="NCBI Taxonomy" id="2528715"/>
    <lineage>
        <taxon>Bacteria</taxon>
        <taxon>Pseudomonadati</taxon>
        <taxon>Pseudomonadota</taxon>
        <taxon>Betaproteobacteria</taxon>
        <taxon>Burkholderiales</taxon>
        <taxon>Burkholderiaceae</taxon>
        <taxon>Paraburkholderia</taxon>
    </lineage>
</organism>
<name>A0A4R5M9B9_9BURK</name>
<dbReference type="EMBL" id="SMRP01000006">
    <property type="protein sequence ID" value="TDG23216.1"/>
    <property type="molecule type" value="Genomic_DNA"/>
</dbReference>
<keyword evidence="2" id="KW-1185">Reference proteome</keyword>
<accession>A0A4R5M9B9</accession>
<dbReference type="OrthoDB" id="378644at2"/>
<evidence type="ECO:0008006" key="3">
    <source>
        <dbReference type="Google" id="ProtNLM"/>
    </source>
</evidence>